<dbReference type="GO" id="GO:0140078">
    <property type="term" value="F:class I DNA-(apurinic or apyrimidinic site) endonuclease activity"/>
    <property type="evidence" value="ECO:0007669"/>
    <property type="project" value="UniProtKB-EC"/>
</dbReference>
<reference evidence="11 12" key="1">
    <citation type="submission" date="2018-11" db="EMBL/GenBank/DDBJ databases">
        <title>Genomic Encyclopedia of Type Strains, Phase IV (KMG-IV): sequencing the most valuable type-strain genomes for metagenomic binning, comparative biology and taxonomic classification.</title>
        <authorList>
            <person name="Goeker M."/>
        </authorList>
    </citation>
    <scope>NUCLEOTIDE SEQUENCE [LARGE SCALE GENOMIC DNA]</scope>
    <source>
        <strain evidence="11 12">DSM 26537</strain>
    </source>
</reference>
<dbReference type="SUPFAM" id="SSF48150">
    <property type="entry name" value="DNA-glycosylase"/>
    <property type="match status" value="1"/>
</dbReference>
<protein>
    <recommendedName>
        <fullName evidence="2">DNA-(apurinic or apyrimidinic site) lyase</fullName>
        <ecNumber evidence="2">4.2.99.18</ecNumber>
    </recommendedName>
</protein>
<dbReference type="GO" id="GO:0003684">
    <property type="term" value="F:damaged DNA binding"/>
    <property type="evidence" value="ECO:0007669"/>
    <property type="project" value="InterPro"/>
</dbReference>
<comment type="similarity">
    <text evidence="1">Belongs to the type-1 OGG1 family.</text>
</comment>
<keyword evidence="3" id="KW-0227">DNA damage</keyword>
<dbReference type="SUPFAM" id="SSF55945">
    <property type="entry name" value="TATA-box binding protein-like"/>
    <property type="match status" value="1"/>
</dbReference>
<dbReference type="InterPro" id="IPR052054">
    <property type="entry name" value="Oxidative_DNA_repair_enzyme"/>
</dbReference>
<dbReference type="CDD" id="cd00056">
    <property type="entry name" value="ENDO3c"/>
    <property type="match status" value="1"/>
</dbReference>
<dbReference type="InterPro" id="IPR012904">
    <property type="entry name" value="OGG_N"/>
</dbReference>
<feature type="domain" description="HhH-GPD" evidence="10">
    <location>
        <begin position="122"/>
        <end position="285"/>
    </location>
</feature>
<dbReference type="InterPro" id="IPR023170">
    <property type="entry name" value="HhH_base_excis_C"/>
</dbReference>
<dbReference type="InterPro" id="IPR003265">
    <property type="entry name" value="HhH-GPD_domain"/>
</dbReference>
<keyword evidence="12" id="KW-1185">Reference proteome</keyword>
<name>A0A3N1XI23_9FIRM</name>
<dbReference type="Gene3D" id="3.30.310.260">
    <property type="match status" value="1"/>
</dbReference>
<proteinExistence type="inferred from homology"/>
<dbReference type="InterPro" id="IPR011257">
    <property type="entry name" value="DNA_glycosylase"/>
</dbReference>
<dbReference type="Pfam" id="PF07934">
    <property type="entry name" value="OGG_N"/>
    <property type="match status" value="1"/>
</dbReference>
<sequence length="293" mass="34306">MKIIEKNGNIIVQGLRDFNIGQTLECGQCFRFDKICEDDYILVAKGRILHIEQKEDDIIFYDTGLEDFNLIWKEYFDLNRDYGLIKKSLLKKDKVLQEAIHSKSGVHILNQDFFEMLITFIISQNKQIPHIKQIVELISNRYGEKIGEMCGKEYYSFPTVERLSKVSEEEFRDCKAGFRAPYLVNACRSVLEGRVTRDKLMNQSTEKVLEILTSIKGVGEKIANCVMLFGLSRSESFPVDVWIKRVMENLYFHEETKKDIIKEFAKEHFGEYAGFAQQYLFYYARDNKMKNVS</sequence>
<keyword evidence="6 11" id="KW-0456">Lyase</keyword>
<evidence type="ECO:0000256" key="2">
    <source>
        <dbReference type="ARBA" id="ARBA00012720"/>
    </source>
</evidence>
<dbReference type="Pfam" id="PF00730">
    <property type="entry name" value="HhH-GPD"/>
    <property type="match status" value="1"/>
</dbReference>
<dbReference type="RefSeq" id="WP_123610023.1">
    <property type="nucleotide sequence ID" value="NZ_RJVG01000008.1"/>
</dbReference>
<evidence type="ECO:0000256" key="3">
    <source>
        <dbReference type="ARBA" id="ARBA00022763"/>
    </source>
</evidence>
<accession>A0A3N1XI23</accession>
<evidence type="ECO:0000256" key="4">
    <source>
        <dbReference type="ARBA" id="ARBA00022801"/>
    </source>
</evidence>
<organism evidence="11 12">
    <name type="scientific">Mobilisporobacter senegalensis</name>
    <dbReference type="NCBI Taxonomy" id="1329262"/>
    <lineage>
        <taxon>Bacteria</taxon>
        <taxon>Bacillati</taxon>
        <taxon>Bacillota</taxon>
        <taxon>Clostridia</taxon>
        <taxon>Lachnospirales</taxon>
        <taxon>Lachnospiraceae</taxon>
        <taxon>Mobilisporobacter</taxon>
    </lineage>
</organism>
<dbReference type="GO" id="GO:0006289">
    <property type="term" value="P:nucleotide-excision repair"/>
    <property type="evidence" value="ECO:0007669"/>
    <property type="project" value="InterPro"/>
</dbReference>
<comment type="catalytic activity">
    <reaction evidence="9">
        <text>2'-deoxyribonucleotide-(2'-deoxyribose 5'-phosphate)-2'-deoxyribonucleotide-DNA = a 3'-end 2'-deoxyribonucleotide-(2,3-dehydro-2,3-deoxyribose 5'-phosphate)-DNA + a 5'-end 5'-phospho-2'-deoxyribonucleoside-DNA + H(+)</text>
        <dbReference type="Rhea" id="RHEA:66592"/>
        <dbReference type="Rhea" id="RHEA-COMP:13180"/>
        <dbReference type="Rhea" id="RHEA-COMP:16897"/>
        <dbReference type="Rhea" id="RHEA-COMP:17067"/>
        <dbReference type="ChEBI" id="CHEBI:15378"/>
        <dbReference type="ChEBI" id="CHEBI:136412"/>
        <dbReference type="ChEBI" id="CHEBI:157695"/>
        <dbReference type="ChEBI" id="CHEBI:167181"/>
        <dbReference type="EC" id="4.2.99.18"/>
    </reaction>
</comment>
<dbReference type="EMBL" id="RJVG01000008">
    <property type="protein sequence ID" value="ROR26305.1"/>
    <property type="molecule type" value="Genomic_DNA"/>
</dbReference>
<dbReference type="GO" id="GO:0008534">
    <property type="term" value="F:oxidized purine nucleobase lesion DNA N-glycosylase activity"/>
    <property type="evidence" value="ECO:0007669"/>
    <property type="project" value="InterPro"/>
</dbReference>
<keyword evidence="8" id="KW-0326">Glycosidase</keyword>
<gene>
    <name evidence="11" type="ORF">EDD66_10827</name>
</gene>
<evidence type="ECO:0000313" key="11">
    <source>
        <dbReference type="EMBL" id="ROR26305.1"/>
    </source>
</evidence>
<evidence type="ECO:0000256" key="9">
    <source>
        <dbReference type="ARBA" id="ARBA00044632"/>
    </source>
</evidence>
<keyword evidence="5" id="KW-0234">DNA repair</keyword>
<evidence type="ECO:0000313" key="12">
    <source>
        <dbReference type="Proteomes" id="UP000273083"/>
    </source>
</evidence>
<evidence type="ECO:0000256" key="7">
    <source>
        <dbReference type="ARBA" id="ARBA00023268"/>
    </source>
</evidence>
<evidence type="ECO:0000256" key="8">
    <source>
        <dbReference type="ARBA" id="ARBA00023295"/>
    </source>
</evidence>
<dbReference type="PANTHER" id="PTHR10242">
    <property type="entry name" value="8-OXOGUANINE DNA GLYCOSYLASE"/>
    <property type="match status" value="1"/>
</dbReference>
<dbReference type="AlphaFoldDB" id="A0A3N1XI23"/>
<dbReference type="Proteomes" id="UP000273083">
    <property type="component" value="Unassembled WGS sequence"/>
</dbReference>
<dbReference type="OrthoDB" id="9798522at2"/>
<dbReference type="EC" id="4.2.99.18" evidence="2"/>
<evidence type="ECO:0000259" key="10">
    <source>
        <dbReference type="SMART" id="SM00478"/>
    </source>
</evidence>
<evidence type="ECO:0000256" key="6">
    <source>
        <dbReference type="ARBA" id="ARBA00023239"/>
    </source>
</evidence>
<comment type="caution">
    <text evidence="11">The sequence shown here is derived from an EMBL/GenBank/DDBJ whole genome shotgun (WGS) entry which is preliminary data.</text>
</comment>
<evidence type="ECO:0000256" key="1">
    <source>
        <dbReference type="ARBA" id="ARBA00010679"/>
    </source>
</evidence>
<keyword evidence="4" id="KW-0378">Hydrolase</keyword>
<keyword evidence="7" id="KW-0511">Multifunctional enzyme</keyword>
<dbReference type="GO" id="GO:0006284">
    <property type="term" value="P:base-excision repair"/>
    <property type="evidence" value="ECO:0007669"/>
    <property type="project" value="InterPro"/>
</dbReference>
<dbReference type="SMART" id="SM00478">
    <property type="entry name" value="ENDO3c"/>
    <property type="match status" value="1"/>
</dbReference>
<dbReference type="PANTHER" id="PTHR10242:SF2">
    <property type="entry name" value="N-GLYCOSYLASE_DNA LYASE"/>
    <property type="match status" value="1"/>
</dbReference>
<dbReference type="Gene3D" id="1.10.340.30">
    <property type="entry name" value="Hypothetical protein, domain 2"/>
    <property type="match status" value="1"/>
</dbReference>
<evidence type="ECO:0000256" key="5">
    <source>
        <dbReference type="ARBA" id="ARBA00023204"/>
    </source>
</evidence>
<dbReference type="Gene3D" id="1.10.1670.10">
    <property type="entry name" value="Helix-hairpin-Helix base-excision DNA repair enzymes (C-terminal)"/>
    <property type="match status" value="1"/>
</dbReference>